<evidence type="ECO:0000256" key="2">
    <source>
        <dbReference type="ARBA" id="ARBA00006275"/>
    </source>
</evidence>
<protein>
    <submittedName>
        <fullName evidence="9">RagB/SusD family nutrient uptake outer membrane protein</fullName>
    </submittedName>
</protein>
<feature type="domain" description="RagB/SusD" evidence="7">
    <location>
        <begin position="326"/>
        <end position="496"/>
    </location>
</feature>
<dbReference type="InterPro" id="IPR012944">
    <property type="entry name" value="SusD_RagB_dom"/>
</dbReference>
<comment type="caution">
    <text evidence="9">The sequence shown here is derived from an EMBL/GenBank/DDBJ whole genome shotgun (WGS) entry which is preliminary data.</text>
</comment>
<dbReference type="InterPro" id="IPR011990">
    <property type="entry name" value="TPR-like_helical_dom_sf"/>
</dbReference>
<evidence type="ECO:0000256" key="6">
    <source>
        <dbReference type="SAM" id="SignalP"/>
    </source>
</evidence>
<dbReference type="CDD" id="cd08977">
    <property type="entry name" value="SusD"/>
    <property type="match status" value="1"/>
</dbReference>
<dbReference type="Pfam" id="PF14322">
    <property type="entry name" value="SusD-like_3"/>
    <property type="match status" value="1"/>
</dbReference>
<dbReference type="Gene3D" id="1.25.40.390">
    <property type="match status" value="1"/>
</dbReference>
<dbReference type="Proteomes" id="UP000284379">
    <property type="component" value="Unassembled WGS sequence"/>
</dbReference>
<keyword evidence="3 6" id="KW-0732">Signal</keyword>
<evidence type="ECO:0000313" key="10">
    <source>
        <dbReference type="Proteomes" id="UP000284379"/>
    </source>
</evidence>
<accession>A0A413VJT0</accession>
<dbReference type="EMBL" id="QSGO01000013">
    <property type="protein sequence ID" value="RHB33845.1"/>
    <property type="molecule type" value="Genomic_DNA"/>
</dbReference>
<dbReference type="SUPFAM" id="SSF48452">
    <property type="entry name" value="TPR-like"/>
    <property type="match status" value="1"/>
</dbReference>
<evidence type="ECO:0000259" key="7">
    <source>
        <dbReference type="Pfam" id="PF07980"/>
    </source>
</evidence>
<proteinExistence type="inferred from homology"/>
<evidence type="ECO:0000256" key="5">
    <source>
        <dbReference type="ARBA" id="ARBA00023237"/>
    </source>
</evidence>
<dbReference type="PROSITE" id="PS51257">
    <property type="entry name" value="PROKAR_LIPOPROTEIN"/>
    <property type="match status" value="1"/>
</dbReference>
<dbReference type="RefSeq" id="WP_007486998.1">
    <property type="nucleotide sequence ID" value="NZ_CABJFV010000013.1"/>
</dbReference>
<dbReference type="AlphaFoldDB" id="A0A413VJT0"/>
<name>A0A413VJT0_9BACE</name>
<keyword evidence="4" id="KW-0472">Membrane</keyword>
<sequence length="496" mass="57466">MKQITFILLLSLSFVLGACNAFLDITPQSDYTVEEGYKKESDFEQAISAVYGKQQLLYNTNSCWFMYINHRSDDSRNANNVGRFVDSPNESIWTTSWKTYWSIIDRCNLILDKIDNAEFTNEERRDYIKGEAYMLRAYAYWSLGWQWGGVPLITKTTPLAEIRKIPRSTQEVTLGQAISDYKEAIRLLPEEWGTNDIGRATRYAAAGMLGRLYMFQNNFEDARTYLKMVVDQESVRYEMEKKYEDCFIDSKDNGKERVWEVQFIGGQIGEGNSFITGFIPEKLTLPNTAYVAPFTGYSGNMRASENLWDAYETSPKVDKRKALSVVTNVKINGTYDTQSKLVYKYCKWDTYTPKEKNDWANNLPILRYTDVKMMYAEALNELGYVADINSEPFKILNAVRARAGLDALTPVELYDKDTFRNAIIQERRVEFAFEGLRWCDLIRWGIAVSTMNEHFKHRDEGSGQYTVQDYQLLLPIPFSEMAAYNDVNIMWQNEGY</sequence>
<evidence type="ECO:0000313" key="9">
    <source>
        <dbReference type="EMBL" id="RHB33845.1"/>
    </source>
</evidence>
<evidence type="ECO:0000259" key="8">
    <source>
        <dbReference type="Pfam" id="PF14322"/>
    </source>
</evidence>
<dbReference type="Pfam" id="PF07980">
    <property type="entry name" value="SusD_RagB"/>
    <property type="match status" value="1"/>
</dbReference>
<organism evidence="9 10">
    <name type="scientific">Bacteroides nordii</name>
    <dbReference type="NCBI Taxonomy" id="291645"/>
    <lineage>
        <taxon>Bacteria</taxon>
        <taxon>Pseudomonadati</taxon>
        <taxon>Bacteroidota</taxon>
        <taxon>Bacteroidia</taxon>
        <taxon>Bacteroidales</taxon>
        <taxon>Bacteroidaceae</taxon>
        <taxon>Bacteroides</taxon>
    </lineage>
</organism>
<reference evidence="9 10" key="1">
    <citation type="submission" date="2018-08" db="EMBL/GenBank/DDBJ databases">
        <title>A genome reference for cultivated species of the human gut microbiota.</title>
        <authorList>
            <person name="Zou Y."/>
            <person name="Xue W."/>
            <person name="Luo G."/>
        </authorList>
    </citation>
    <scope>NUCLEOTIDE SEQUENCE [LARGE SCALE GENOMIC DNA]</scope>
    <source>
        <strain evidence="9 10">AM40-30BH</strain>
    </source>
</reference>
<dbReference type="GO" id="GO:0009279">
    <property type="term" value="C:cell outer membrane"/>
    <property type="evidence" value="ECO:0007669"/>
    <property type="project" value="UniProtKB-SubCell"/>
</dbReference>
<evidence type="ECO:0000256" key="1">
    <source>
        <dbReference type="ARBA" id="ARBA00004442"/>
    </source>
</evidence>
<feature type="signal peptide" evidence="6">
    <location>
        <begin position="1"/>
        <end position="23"/>
    </location>
</feature>
<keyword evidence="5" id="KW-0998">Cell outer membrane</keyword>
<comment type="similarity">
    <text evidence="2">Belongs to the SusD family.</text>
</comment>
<evidence type="ECO:0000256" key="3">
    <source>
        <dbReference type="ARBA" id="ARBA00022729"/>
    </source>
</evidence>
<dbReference type="InterPro" id="IPR033985">
    <property type="entry name" value="SusD-like_N"/>
</dbReference>
<feature type="chain" id="PRO_5018975897" evidence="6">
    <location>
        <begin position="24"/>
        <end position="496"/>
    </location>
</feature>
<gene>
    <name evidence="9" type="ORF">DW888_15270</name>
</gene>
<feature type="domain" description="SusD-like N-terminal" evidence="8">
    <location>
        <begin position="22"/>
        <end position="214"/>
    </location>
</feature>
<comment type="subcellular location">
    <subcellularLocation>
        <location evidence="1">Cell outer membrane</location>
    </subcellularLocation>
</comment>
<evidence type="ECO:0000256" key="4">
    <source>
        <dbReference type="ARBA" id="ARBA00023136"/>
    </source>
</evidence>